<dbReference type="EMBL" id="CXWC01000013">
    <property type="protein sequence ID" value="CTQ76335.1"/>
    <property type="molecule type" value="Genomic_DNA"/>
</dbReference>
<dbReference type="GeneID" id="97671989"/>
<protein>
    <submittedName>
        <fullName evidence="2">HTH-type transcriptional regulator MhqR</fullName>
    </submittedName>
</protein>
<dbReference type="PANTHER" id="PTHR33164:SF43">
    <property type="entry name" value="HTH-TYPE TRANSCRIPTIONAL REPRESSOR YETL"/>
    <property type="match status" value="1"/>
</dbReference>
<evidence type="ECO:0000313" key="2">
    <source>
        <dbReference type="EMBL" id="CTQ76335.1"/>
    </source>
</evidence>
<dbReference type="InterPro" id="IPR000835">
    <property type="entry name" value="HTH_MarR-typ"/>
</dbReference>
<feature type="domain" description="HTH marR-type" evidence="1">
    <location>
        <begin position="25"/>
        <end position="160"/>
    </location>
</feature>
<organism evidence="2 3">
    <name type="scientific">Roseibium album</name>
    <dbReference type="NCBI Taxonomy" id="311410"/>
    <lineage>
        <taxon>Bacteria</taxon>
        <taxon>Pseudomonadati</taxon>
        <taxon>Pseudomonadota</taxon>
        <taxon>Alphaproteobacteria</taxon>
        <taxon>Hyphomicrobiales</taxon>
        <taxon>Stappiaceae</taxon>
        <taxon>Roseibium</taxon>
    </lineage>
</organism>
<dbReference type="STRING" id="311410.LA5095_03424"/>
<dbReference type="InterPro" id="IPR036390">
    <property type="entry name" value="WH_DNA-bd_sf"/>
</dbReference>
<dbReference type="InterPro" id="IPR039422">
    <property type="entry name" value="MarR/SlyA-like"/>
</dbReference>
<dbReference type="PROSITE" id="PS50995">
    <property type="entry name" value="HTH_MARR_2"/>
    <property type="match status" value="1"/>
</dbReference>
<accession>A0A0M6ZBF7</accession>
<reference evidence="3" key="1">
    <citation type="submission" date="2015-07" db="EMBL/GenBank/DDBJ databases">
        <authorList>
            <person name="Rodrigo-Torres Lidia"/>
            <person name="Arahal R.David."/>
        </authorList>
    </citation>
    <scope>NUCLEOTIDE SEQUENCE [LARGE SCALE GENOMIC DNA]</scope>
    <source>
        <strain evidence="3">CECT 5096</strain>
    </source>
</reference>
<evidence type="ECO:0000259" key="1">
    <source>
        <dbReference type="PROSITE" id="PS50995"/>
    </source>
</evidence>
<proteinExistence type="predicted"/>
<dbReference type="GO" id="GO:0003700">
    <property type="term" value="F:DNA-binding transcription factor activity"/>
    <property type="evidence" value="ECO:0007669"/>
    <property type="project" value="InterPro"/>
</dbReference>
<dbReference type="AlphaFoldDB" id="A0A0M6ZBF7"/>
<sequence>MDDQTNNPLRGHPVEDDYDDRQRRVLRFWLQLVRTSRRIETEIGARMQKSFGVRFVRFDVLSQLYRAPDRTLSIGDLGASLLAPSGNISSLLDRMEADEMVQRVPDPTDRRRYLIRMTKQGLDQFHHMAQANAEWVSDAFSNIDDDTLERLHSELSSIARNANKRAD</sequence>
<evidence type="ECO:0000313" key="3">
    <source>
        <dbReference type="Proteomes" id="UP000049983"/>
    </source>
</evidence>
<dbReference type="Proteomes" id="UP000049983">
    <property type="component" value="Unassembled WGS sequence"/>
</dbReference>
<dbReference type="PANTHER" id="PTHR33164">
    <property type="entry name" value="TRANSCRIPTIONAL REGULATOR, MARR FAMILY"/>
    <property type="match status" value="1"/>
</dbReference>
<dbReference type="RefSeq" id="WP_055117098.1">
    <property type="nucleotide sequence ID" value="NZ_CANMGD010000002.1"/>
</dbReference>
<keyword evidence="3" id="KW-1185">Reference proteome</keyword>
<name>A0A0M6ZBF7_9HYPH</name>
<dbReference type="Pfam" id="PF12802">
    <property type="entry name" value="MarR_2"/>
    <property type="match status" value="1"/>
</dbReference>
<dbReference type="GO" id="GO:0006950">
    <property type="term" value="P:response to stress"/>
    <property type="evidence" value="ECO:0007669"/>
    <property type="project" value="TreeGrafter"/>
</dbReference>
<dbReference type="SUPFAM" id="SSF46785">
    <property type="entry name" value="Winged helix' DNA-binding domain"/>
    <property type="match status" value="1"/>
</dbReference>
<dbReference type="InterPro" id="IPR036388">
    <property type="entry name" value="WH-like_DNA-bd_sf"/>
</dbReference>
<dbReference type="OrthoDB" id="7349109at2"/>
<dbReference type="SMART" id="SM00347">
    <property type="entry name" value="HTH_MARR"/>
    <property type="match status" value="1"/>
</dbReference>
<dbReference type="Gene3D" id="1.10.10.10">
    <property type="entry name" value="Winged helix-like DNA-binding domain superfamily/Winged helix DNA-binding domain"/>
    <property type="match status" value="1"/>
</dbReference>
<gene>
    <name evidence="2" type="primary">mhqR_2</name>
    <name evidence="2" type="ORF">LA5096_04706</name>
</gene>